<comment type="subcellular location">
    <subcellularLocation>
        <location evidence="1">Membrane</location>
        <topology evidence="1">Multi-pass membrane protein</topology>
    </subcellularLocation>
</comment>
<gene>
    <name evidence="9" type="ORF">PMEA_00013927</name>
</gene>
<evidence type="ECO:0000259" key="8">
    <source>
        <dbReference type="Pfam" id="PF00520"/>
    </source>
</evidence>
<sequence length="671" mass="78583">MWLLYDNSRMSRGEPNLDRAENDSERGDQNEIDRCCDHQQDDLIRDQFDEEFWIKVHEKQNKGLSWNRAMDEVHVERLIQKYKDGGELDGEDPALLMLKQWPGSEKYKDDSDKLRALEQQINRILEILLESEINTGNRYESFRDEDDETNKTLMHYAAEHGFLHVTKTLVRKCPELLVVKTEEQLKPVEKRAMLPVELAIVTENDDVAAFLVRVMWHERVQGLFSWTQGDITNPQPSSFNFKAIIENPKMRKTIVAVLDQMVDPHWPYLPKRQENYETEEEREAIEGVWNTISDDPLNYHFYYHILEGDEGGRPPKIIASDEHKEMENKYFNLNDKSCLHAIAKSNNKEALQHPVVRMLIKTKWKSYGHLFLSLQVALFCIFLLCMSYSLLHASTKVDPTHYSGALDSLRGFCEVVTLLMVVFYICEEINQIRIEGRCYFTEWMTLFDWLGLLLILCIVPLRYMDHKAQWMVTSLAFLFNFLRIFKFSCVSRTTGLYTQTLAKIILHDVTKSMAVFIVIFFSFCGALTLSLCYSGSSENQELRGFGDVLISGFRALSEQYPMAQNYSPFNWLSVLLMMAYMGTVTVILLNILVAQMSTTYTQAKKVAHLEYDVDRILQLTRMERFPFLNLRVKYYKEGDWISEMKLAKELLEFREDRNPWESVEEKLNEIR</sequence>
<keyword evidence="5 7" id="KW-0472">Membrane</keyword>
<feature type="transmembrane region" description="Helical" evidence="7">
    <location>
        <begin position="571"/>
        <end position="594"/>
    </location>
</feature>
<dbReference type="AlphaFoldDB" id="A0AAU9WX44"/>
<organism evidence="9 10">
    <name type="scientific">Pocillopora meandrina</name>
    <dbReference type="NCBI Taxonomy" id="46732"/>
    <lineage>
        <taxon>Eukaryota</taxon>
        <taxon>Metazoa</taxon>
        <taxon>Cnidaria</taxon>
        <taxon>Anthozoa</taxon>
        <taxon>Hexacorallia</taxon>
        <taxon>Scleractinia</taxon>
        <taxon>Astrocoeniina</taxon>
        <taxon>Pocilloporidae</taxon>
        <taxon>Pocillopora</taxon>
    </lineage>
</organism>
<dbReference type="Pfam" id="PF00520">
    <property type="entry name" value="Ion_trans"/>
    <property type="match status" value="1"/>
</dbReference>
<feature type="transmembrane region" description="Helical" evidence="7">
    <location>
        <begin position="438"/>
        <end position="462"/>
    </location>
</feature>
<evidence type="ECO:0000256" key="7">
    <source>
        <dbReference type="SAM" id="Phobius"/>
    </source>
</evidence>
<dbReference type="PANTHER" id="PTHR10582:SF2">
    <property type="entry name" value="INACTIVE"/>
    <property type="match status" value="1"/>
</dbReference>
<dbReference type="InterPro" id="IPR005821">
    <property type="entry name" value="Ion_trans_dom"/>
</dbReference>
<evidence type="ECO:0000313" key="9">
    <source>
        <dbReference type="EMBL" id="CAH3129400.1"/>
    </source>
</evidence>
<dbReference type="Proteomes" id="UP001159428">
    <property type="component" value="Unassembled WGS sequence"/>
</dbReference>
<feature type="transmembrane region" description="Helical" evidence="7">
    <location>
        <begin position="468"/>
        <end position="485"/>
    </location>
</feature>
<evidence type="ECO:0000256" key="1">
    <source>
        <dbReference type="ARBA" id="ARBA00004141"/>
    </source>
</evidence>
<comment type="caution">
    <text evidence="9">The sequence shown here is derived from an EMBL/GenBank/DDBJ whole genome shotgun (WGS) entry which is preliminary data.</text>
</comment>
<feature type="compositionally biased region" description="Basic and acidic residues" evidence="6">
    <location>
        <begin position="9"/>
        <end position="30"/>
    </location>
</feature>
<proteinExistence type="predicted"/>
<evidence type="ECO:0000256" key="5">
    <source>
        <dbReference type="ARBA" id="ARBA00023136"/>
    </source>
</evidence>
<dbReference type="PANTHER" id="PTHR10582">
    <property type="entry name" value="TRANSIENT RECEPTOR POTENTIAL ION CHANNEL PROTEIN"/>
    <property type="match status" value="1"/>
</dbReference>
<feature type="domain" description="Ion transport" evidence="8">
    <location>
        <begin position="378"/>
        <end position="605"/>
    </location>
</feature>
<feature type="non-terminal residue" evidence="9">
    <location>
        <position position="671"/>
    </location>
</feature>
<dbReference type="GO" id="GO:0005886">
    <property type="term" value="C:plasma membrane"/>
    <property type="evidence" value="ECO:0007669"/>
    <property type="project" value="TreeGrafter"/>
</dbReference>
<name>A0AAU9WX44_9CNID</name>
<evidence type="ECO:0000256" key="3">
    <source>
        <dbReference type="ARBA" id="ARBA00022737"/>
    </source>
</evidence>
<dbReference type="GO" id="GO:0005262">
    <property type="term" value="F:calcium channel activity"/>
    <property type="evidence" value="ECO:0007669"/>
    <property type="project" value="TreeGrafter"/>
</dbReference>
<evidence type="ECO:0000256" key="6">
    <source>
        <dbReference type="SAM" id="MobiDB-lite"/>
    </source>
</evidence>
<feature type="transmembrane region" description="Helical" evidence="7">
    <location>
        <begin position="513"/>
        <end position="536"/>
    </location>
</feature>
<feature type="transmembrane region" description="Helical" evidence="7">
    <location>
        <begin position="367"/>
        <end position="389"/>
    </location>
</feature>
<evidence type="ECO:0000256" key="4">
    <source>
        <dbReference type="ARBA" id="ARBA00022989"/>
    </source>
</evidence>
<keyword evidence="4 7" id="KW-1133">Transmembrane helix</keyword>
<keyword evidence="3" id="KW-0677">Repeat</keyword>
<reference evidence="9 10" key="1">
    <citation type="submission" date="2022-05" db="EMBL/GenBank/DDBJ databases">
        <authorList>
            <consortium name="Genoscope - CEA"/>
            <person name="William W."/>
        </authorList>
    </citation>
    <scope>NUCLEOTIDE SEQUENCE [LARGE SCALE GENOMIC DNA]</scope>
</reference>
<evidence type="ECO:0000256" key="2">
    <source>
        <dbReference type="ARBA" id="ARBA00022692"/>
    </source>
</evidence>
<protein>
    <recommendedName>
        <fullName evidence="8">Ion transport domain-containing protein</fullName>
    </recommendedName>
</protein>
<keyword evidence="2 7" id="KW-0812">Transmembrane</keyword>
<dbReference type="EMBL" id="CALNXJ010000024">
    <property type="protein sequence ID" value="CAH3129400.1"/>
    <property type="molecule type" value="Genomic_DNA"/>
</dbReference>
<dbReference type="GO" id="GO:0098703">
    <property type="term" value="P:calcium ion import across plasma membrane"/>
    <property type="evidence" value="ECO:0007669"/>
    <property type="project" value="TreeGrafter"/>
</dbReference>
<dbReference type="InterPro" id="IPR024862">
    <property type="entry name" value="TRPV"/>
</dbReference>
<feature type="region of interest" description="Disordered" evidence="6">
    <location>
        <begin position="1"/>
        <end position="30"/>
    </location>
</feature>
<accession>A0AAU9WX44</accession>
<feature type="transmembrane region" description="Helical" evidence="7">
    <location>
        <begin position="409"/>
        <end position="426"/>
    </location>
</feature>
<keyword evidence="10" id="KW-1185">Reference proteome</keyword>
<evidence type="ECO:0000313" key="10">
    <source>
        <dbReference type="Proteomes" id="UP001159428"/>
    </source>
</evidence>